<evidence type="ECO:0000256" key="8">
    <source>
        <dbReference type="ARBA" id="ARBA00023163"/>
    </source>
</evidence>
<evidence type="ECO:0000256" key="2">
    <source>
        <dbReference type="ARBA" id="ARBA00010289"/>
    </source>
</evidence>
<keyword evidence="5" id="KW-0678">Repressor</keyword>
<dbReference type="SMART" id="SM01281">
    <property type="entry name" value="Med12"/>
    <property type="match status" value="1"/>
</dbReference>
<evidence type="ECO:0000256" key="11">
    <source>
        <dbReference type="ARBA" id="ARBA00032010"/>
    </source>
</evidence>
<feature type="compositionally biased region" description="Basic and acidic residues" evidence="12">
    <location>
        <begin position="79"/>
        <end position="88"/>
    </location>
</feature>
<comment type="subcellular location">
    <subcellularLocation>
        <location evidence="1">Nucleus</location>
    </subcellularLocation>
</comment>
<evidence type="ECO:0000256" key="3">
    <source>
        <dbReference type="ARBA" id="ARBA00011629"/>
    </source>
</evidence>
<reference evidence="15" key="1">
    <citation type="journal article" date="2023" name="Mol. Phylogenet. Evol.">
        <title>Genome-scale phylogeny and comparative genomics of the fungal order Sordariales.</title>
        <authorList>
            <person name="Hensen N."/>
            <person name="Bonometti L."/>
            <person name="Westerberg I."/>
            <person name="Brannstrom I.O."/>
            <person name="Guillou S."/>
            <person name="Cros-Aarteil S."/>
            <person name="Calhoun S."/>
            <person name="Haridas S."/>
            <person name="Kuo A."/>
            <person name="Mondo S."/>
            <person name="Pangilinan J."/>
            <person name="Riley R."/>
            <person name="LaButti K."/>
            <person name="Andreopoulos B."/>
            <person name="Lipzen A."/>
            <person name="Chen C."/>
            <person name="Yan M."/>
            <person name="Daum C."/>
            <person name="Ng V."/>
            <person name="Clum A."/>
            <person name="Steindorff A."/>
            <person name="Ohm R.A."/>
            <person name="Martin F."/>
            <person name="Silar P."/>
            <person name="Natvig D.O."/>
            <person name="Lalanne C."/>
            <person name="Gautier V."/>
            <person name="Ament-Velasquez S.L."/>
            <person name="Kruys A."/>
            <person name="Hutchinson M.I."/>
            <person name="Powell A.J."/>
            <person name="Barry K."/>
            <person name="Miller A.N."/>
            <person name="Grigoriev I.V."/>
            <person name="Debuchy R."/>
            <person name="Gladieux P."/>
            <person name="Hiltunen Thoren M."/>
            <person name="Johannesson H."/>
        </authorList>
    </citation>
    <scope>NUCLEOTIDE SEQUENCE [LARGE SCALE GENOMIC DNA]</scope>
    <source>
        <strain evidence="15">CBS 340.73</strain>
    </source>
</reference>
<keyword evidence="15" id="KW-1185">Reference proteome</keyword>
<protein>
    <recommendedName>
        <fullName evidence="4">Mediator of RNA polymerase II transcription subunit 12</fullName>
    </recommendedName>
    <alternativeName>
        <fullName evidence="11">Mediator complex subunit 12</fullName>
    </alternativeName>
</protein>
<evidence type="ECO:0000256" key="4">
    <source>
        <dbReference type="ARBA" id="ARBA00019622"/>
    </source>
</evidence>
<feature type="compositionally biased region" description="Basic and acidic residues" evidence="12">
    <location>
        <begin position="46"/>
        <end position="57"/>
    </location>
</feature>
<dbReference type="GO" id="GO:0016592">
    <property type="term" value="C:mediator complex"/>
    <property type="evidence" value="ECO:0007669"/>
    <property type="project" value="InterPro"/>
</dbReference>
<feature type="domain" description="Mediator complex subunit Med12" evidence="13">
    <location>
        <begin position="293"/>
        <end position="356"/>
    </location>
</feature>
<evidence type="ECO:0000256" key="6">
    <source>
        <dbReference type="ARBA" id="ARBA00023015"/>
    </source>
</evidence>
<dbReference type="InterPro" id="IPR019035">
    <property type="entry name" value="Mediator_Med12"/>
</dbReference>
<evidence type="ECO:0000313" key="15">
    <source>
        <dbReference type="Proteomes" id="UP001303473"/>
    </source>
</evidence>
<keyword evidence="8" id="KW-0804">Transcription</keyword>
<dbReference type="GO" id="GO:0006357">
    <property type="term" value="P:regulation of transcription by RNA polymerase II"/>
    <property type="evidence" value="ECO:0007669"/>
    <property type="project" value="InterPro"/>
</dbReference>
<dbReference type="EMBL" id="MU853811">
    <property type="protein sequence ID" value="KAK3939442.1"/>
    <property type="molecule type" value="Genomic_DNA"/>
</dbReference>
<feature type="compositionally biased region" description="Low complexity" evidence="12">
    <location>
        <begin position="10"/>
        <end position="29"/>
    </location>
</feature>
<proteinExistence type="inferred from homology"/>
<name>A0AAN6N5A2_9PEZI</name>
<dbReference type="GO" id="GO:0003712">
    <property type="term" value="F:transcription coregulator activity"/>
    <property type="evidence" value="ECO:0007669"/>
    <property type="project" value="InterPro"/>
</dbReference>
<evidence type="ECO:0000256" key="9">
    <source>
        <dbReference type="ARBA" id="ARBA00023242"/>
    </source>
</evidence>
<evidence type="ECO:0000313" key="14">
    <source>
        <dbReference type="EMBL" id="KAK3939442.1"/>
    </source>
</evidence>
<keyword evidence="7" id="KW-0010">Activator</keyword>
<dbReference type="Pfam" id="PF25326">
    <property type="entry name" value="ARM_SRB8"/>
    <property type="match status" value="1"/>
</dbReference>
<dbReference type="InterPro" id="IPR057344">
    <property type="entry name" value="ARM_SRB8"/>
</dbReference>
<evidence type="ECO:0000256" key="12">
    <source>
        <dbReference type="SAM" id="MobiDB-lite"/>
    </source>
</evidence>
<evidence type="ECO:0000256" key="10">
    <source>
        <dbReference type="ARBA" id="ARBA00025661"/>
    </source>
</evidence>
<evidence type="ECO:0000256" key="1">
    <source>
        <dbReference type="ARBA" id="ARBA00004123"/>
    </source>
</evidence>
<keyword evidence="6" id="KW-0805">Transcription regulation</keyword>
<dbReference type="PANTHER" id="PTHR46567">
    <property type="entry name" value="MEDIATOR OF RNA POLYMERASE II TRANSCRIPTION SUBUNIT 12"/>
    <property type="match status" value="1"/>
</dbReference>
<evidence type="ECO:0000256" key="7">
    <source>
        <dbReference type="ARBA" id="ARBA00023159"/>
    </source>
</evidence>
<feature type="region of interest" description="Disordered" evidence="12">
    <location>
        <begin position="1"/>
        <end position="193"/>
    </location>
</feature>
<gene>
    <name evidence="14" type="ORF">QBC46DRAFT_263235</name>
</gene>
<organism evidence="14 15">
    <name type="scientific">Diplogelasinospora grovesii</name>
    <dbReference type="NCBI Taxonomy" id="303347"/>
    <lineage>
        <taxon>Eukaryota</taxon>
        <taxon>Fungi</taxon>
        <taxon>Dikarya</taxon>
        <taxon>Ascomycota</taxon>
        <taxon>Pezizomycotina</taxon>
        <taxon>Sordariomycetes</taxon>
        <taxon>Sordariomycetidae</taxon>
        <taxon>Sordariales</taxon>
        <taxon>Diplogelasinosporaceae</taxon>
        <taxon>Diplogelasinospora</taxon>
    </lineage>
</organism>
<comment type="similarity">
    <text evidence="2">Belongs to the Mediator complex subunit 12 family.</text>
</comment>
<dbReference type="Pfam" id="PF09497">
    <property type="entry name" value="Med12"/>
    <property type="match status" value="1"/>
</dbReference>
<dbReference type="PANTHER" id="PTHR46567:SF1">
    <property type="entry name" value="MEDIATOR OF RNA POLYMERASE II TRANSCRIPTION SUBUNIT 12"/>
    <property type="match status" value="1"/>
</dbReference>
<comment type="caution">
    <text evidence="14">The sequence shown here is derived from an EMBL/GenBank/DDBJ whole genome shotgun (WGS) entry which is preliminary data.</text>
</comment>
<comment type="function">
    <text evidence="10">Component of the SRB8-11 complex. The SRB8-11 complex is a regulatory module of the Mediator complex which is itself involved in regulation of basal and activated RNA polymerase II-dependent transcription. The SRB8-11 complex may be involved in the transcriptional repression of a subset of genes regulated by Mediator. It may inhibit the association of the Mediator complex with RNA polymerase II to form the holoenzyme complex.</text>
</comment>
<evidence type="ECO:0000259" key="13">
    <source>
        <dbReference type="SMART" id="SM01281"/>
    </source>
</evidence>
<dbReference type="Proteomes" id="UP001303473">
    <property type="component" value="Unassembled WGS sequence"/>
</dbReference>
<feature type="compositionally biased region" description="Polar residues" evidence="12">
    <location>
        <begin position="168"/>
        <end position="178"/>
    </location>
</feature>
<sequence>MTARPPLGVQQRQPQSRLSGSGSGLSQRPAAHPRTLSQHPLPPSPMRRETTFHDFNKPPDANDVAQGRYAAQRRGGSRLRQELSHEDSGESATAHEGIGESLNTMEPPLSSKPFTPSRMMPPPDPSELGDLASHSPVHADNAAPLPIPAPPRQAPYALAIAQPPTARRATQPSATPSSIKKDSRPRPWTVETPAIAPRYPLQLKNGSGDGPPAVGFADFFPWSGDHAEDRFSETVIRQGYFDRAPVAHTETSSARGAVVALLKHQTQRSALSTVFASVLGQRRHSAQITAASTFKPPPRVTLTDTKRELWLKDLANPAISLRRLSRTIPHGIRGRILLDQCVNKKVPTDRAVWLAKCVGANEIRAFKRKGVNGTLVMGGEAKWIRDWTVFVEQFVESILFGFEDPEWKPKVHYAVRLATHLYAEHLLDRDHYMEWLVSSLENTQQFRLPMWVLITQVYWKDLMRQRRYGRRLVTALLSHLQVIAKHAQRDIFAQLSSRLRAIINTLLLRSPENFVSPSAWSKHRDTLKSCLPAGDQAHENAFMAVSHRNEQLLAVANRSQPAARHILVRMLDSTFQTPMADDLPAKCWGIAGDKPALTRALLEWCTSLYRPGLAKIYVTSRILRHWATLRVDTTLAILDLLDSDPLEELGRKTAVYHLVCELVRSGHFSVSHYMQWLIARGGLTHAADVAPDGPGTTRLLAELPCHALSPPQREIRAGLLRRASFSVEDEARDAELALKLLRQSLSLSHPLDAHDPQLPRKPWSITKLCTRIANSSRSLKAEVGSWLQRSVAADTGEGDLPGNQGLEMLSARFNKIRTLLEATEDFSMLADVMKSLTITSDAELLAAIADTVNRHLFIFAALGISKNLFSTLHRRLKAVAREQGAGARPLLASLACLAPRMPGLDEVAAQLKKDLALADRHSPIDACSPVSDSMLSSLQDHDTDLHEEIEKLLAGGTSLDKNTMERLFKTVVERLQTYWDKEYDKQRAYSGLLARLRVFDVQHFGQLITRWLGALRTLASRPPVLRIFPLLVCVGCLSLSEILATTIEASGGKPAMTGATSMARPPAPGQAAPFQLVQTTYRTRFMQEVLELFMTPVQPDGLLSPEESYRFSTLQDQAKIQHSRELLVLIRFACAEFSYAKGQYETENLPLDKPTTQDLLLAFLRLLLVLRDPPSVARALAASRGSQDPHVGSWVDYMTTKLLSPTGNGQTRVTFDQVLELTNEFTLPFCQVKLMLSLAWGDQNSSEATDRQQSHLELFARAMDNAIDARNISWTGMLSCLSPEITHHLKSRAQARFLGLLPLPSARHAQPPAFADRPPPPLEQKLQMAENLLAVMETIIRGGSMGRHPQLVPAMVDKFCDLWEILASADCDAKPPVLNHWLPFLLNFIILHTQTFDTSKPSNEVRAKALMVCAGLMLELETLSGPGIEPPTARSLSDRIFDFACLLVDNLAEDSRQLCVRALRDSTSAARLRYIFSISANPSENMMFCNRDKSGATPALGVGLGVGLGLGPGSAPTIYNSSNNQRANPMYPGTLLGTPPSLWGLHDGKGPERLSVFHVRRWEILSEPTPNVSENDTALSLTLFEARKMK</sequence>
<evidence type="ECO:0000256" key="5">
    <source>
        <dbReference type="ARBA" id="ARBA00022491"/>
    </source>
</evidence>
<comment type="subunit">
    <text evidence="3">Component of the SRB8-11 complex, which itself associates with the Mediator complex.</text>
</comment>
<accession>A0AAN6N5A2</accession>
<keyword evidence="9" id="KW-0539">Nucleus</keyword>